<dbReference type="Proteomes" id="UP000664277">
    <property type="component" value="Unassembled WGS sequence"/>
</dbReference>
<dbReference type="EMBL" id="JAFLCK010000014">
    <property type="protein sequence ID" value="MBN8660894.1"/>
    <property type="molecule type" value="Genomic_DNA"/>
</dbReference>
<dbReference type="CDD" id="cd00761">
    <property type="entry name" value="Glyco_tranf_GTA_type"/>
    <property type="match status" value="1"/>
</dbReference>
<protein>
    <recommendedName>
        <fullName evidence="9">4,4'-diaponeurosporenoate glycosyltransferase</fullName>
    </recommendedName>
</protein>
<dbReference type="PANTHER" id="PTHR43646:SF2">
    <property type="entry name" value="GLYCOSYLTRANSFERASE 2-LIKE DOMAIN-CONTAINING PROTEIN"/>
    <property type="match status" value="1"/>
</dbReference>
<dbReference type="GO" id="GO:0016757">
    <property type="term" value="F:glycosyltransferase activity"/>
    <property type="evidence" value="ECO:0007669"/>
    <property type="project" value="UniProtKB-KW"/>
</dbReference>
<comment type="caution">
    <text evidence="12">The sequence shown here is derived from an EMBL/GenBank/DDBJ whole genome shotgun (WGS) entry which is preliminary data.</text>
</comment>
<organism evidence="12 13">
    <name type="scientific">Candidatus Obscuribacter phosphatis</name>
    <dbReference type="NCBI Taxonomy" id="1906157"/>
    <lineage>
        <taxon>Bacteria</taxon>
        <taxon>Bacillati</taxon>
        <taxon>Candidatus Melainabacteria</taxon>
        <taxon>Candidatus Obscuribacterales</taxon>
        <taxon>Candidatus Obscuribacteraceae</taxon>
        <taxon>Candidatus Obscuribacter</taxon>
    </lineage>
</organism>
<dbReference type="InterPro" id="IPR029044">
    <property type="entry name" value="Nucleotide-diphossugar_trans"/>
</dbReference>
<feature type="transmembrane region" description="Helical" evidence="10">
    <location>
        <begin position="351"/>
        <end position="375"/>
    </location>
</feature>
<evidence type="ECO:0000256" key="6">
    <source>
        <dbReference type="ARBA" id="ARBA00037281"/>
    </source>
</evidence>
<comment type="similarity">
    <text evidence="8">Belongs to the glycosyltransferase 2 family. CrtQ subfamily.</text>
</comment>
<dbReference type="Pfam" id="PF00535">
    <property type="entry name" value="Glycos_transf_2"/>
    <property type="match status" value="1"/>
</dbReference>
<keyword evidence="5 10" id="KW-0472">Membrane</keyword>
<keyword evidence="10" id="KW-0812">Transmembrane</keyword>
<keyword evidence="2" id="KW-1003">Cell membrane</keyword>
<evidence type="ECO:0000256" key="5">
    <source>
        <dbReference type="ARBA" id="ARBA00023136"/>
    </source>
</evidence>
<dbReference type="InterPro" id="IPR001173">
    <property type="entry name" value="Glyco_trans_2-like"/>
</dbReference>
<evidence type="ECO:0000256" key="9">
    <source>
        <dbReference type="ARBA" id="ARBA00040345"/>
    </source>
</evidence>
<evidence type="ECO:0000256" key="4">
    <source>
        <dbReference type="ARBA" id="ARBA00022679"/>
    </source>
</evidence>
<keyword evidence="3" id="KW-0328">Glycosyltransferase</keyword>
<dbReference type="PANTHER" id="PTHR43646">
    <property type="entry name" value="GLYCOSYLTRANSFERASE"/>
    <property type="match status" value="1"/>
</dbReference>
<comment type="subcellular location">
    <subcellularLocation>
        <location evidence="1">Cell membrane</location>
    </subcellularLocation>
</comment>
<reference evidence="12" key="1">
    <citation type="submission" date="2021-02" db="EMBL/GenBank/DDBJ databases">
        <title>Genome-Resolved Metagenomics of a Microbial Community Performing Photosynthetic Biological Nutrient Removal.</title>
        <authorList>
            <person name="Mcdaniel E.A."/>
        </authorList>
    </citation>
    <scope>NUCLEOTIDE SEQUENCE</scope>
    <source>
        <strain evidence="12">UWPOB_OBS1</strain>
    </source>
</reference>
<dbReference type="SUPFAM" id="SSF53448">
    <property type="entry name" value="Nucleotide-diphospho-sugar transferases"/>
    <property type="match status" value="1"/>
</dbReference>
<feature type="domain" description="Glycosyltransferase 2-like" evidence="11">
    <location>
        <begin position="49"/>
        <end position="163"/>
    </location>
</feature>
<keyword evidence="4" id="KW-0808">Transferase</keyword>
<evidence type="ECO:0000256" key="2">
    <source>
        <dbReference type="ARBA" id="ARBA00022475"/>
    </source>
</evidence>
<evidence type="ECO:0000256" key="3">
    <source>
        <dbReference type="ARBA" id="ARBA00022676"/>
    </source>
</evidence>
<evidence type="ECO:0000313" key="13">
    <source>
        <dbReference type="Proteomes" id="UP000664277"/>
    </source>
</evidence>
<accession>A0A8J7TLR0</accession>
<proteinExistence type="inferred from homology"/>
<evidence type="ECO:0000256" key="1">
    <source>
        <dbReference type="ARBA" id="ARBA00004236"/>
    </source>
</evidence>
<dbReference type="Gene3D" id="3.90.550.10">
    <property type="entry name" value="Spore Coat Polysaccharide Biosynthesis Protein SpsA, Chain A"/>
    <property type="match status" value="1"/>
</dbReference>
<name>A0A8J7TLR0_9BACT</name>
<sequence length="416" mass="46682">MLLCLMLFNTLFIIALYGLTLAFYLKLKPVESCQSLGRDASGQDYPLVSVIVPARNEEGKIGRCIESLLNQNYPNFELVVIDDRSTDSTGDIIASYAARDSRIKFVKGKDAPSGWIGKCNALAHAVGYASGDWFVFTDADTCHHPNSVADAVAYGIKNKIDLISFLPMQELGSFPERLIMPVLLSAFLIGDPFHAVNNPRDSRAYAHGQYILCRRSSYLAVGGHRSVRDEIVEDHALARVFKEKGYKIEVADGKTLYSVRMYTDLVSLWHGWTKNLYSFIDSKPSNLLVILLMINTVVVAPWLWLGYVGWQWISGEFTNLVIQLSLLLIVQFGTLMLWLRRTSCHHDGIKWYHFFLTPYGCLAVSALYLHAAYLVHSGGQVNWKGRRYVVNTRQTIEPTDGAESIEAKLISRDAAD</sequence>
<evidence type="ECO:0000256" key="8">
    <source>
        <dbReference type="ARBA" id="ARBA00038120"/>
    </source>
</evidence>
<feature type="transmembrane region" description="Helical" evidence="10">
    <location>
        <begin position="287"/>
        <end position="308"/>
    </location>
</feature>
<keyword evidence="10" id="KW-1133">Transmembrane helix</keyword>
<gene>
    <name evidence="12" type="ORF">J0M35_11045</name>
</gene>
<evidence type="ECO:0000259" key="11">
    <source>
        <dbReference type="Pfam" id="PF00535"/>
    </source>
</evidence>
<feature type="transmembrane region" description="Helical" evidence="10">
    <location>
        <begin position="6"/>
        <end position="25"/>
    </location>
</feature>
<comment type="function">
    <text evidence="6">Catalyzes the glycosylation of 4,4'-diaponeurosporenoate, i.e. the esterification of glucose at the C1'' position with the carboxyl group of 4,4'-diaponeurosporenic acid, to form glycosyl-4,4'-diaponeurosporenoate. This is a step in the biosynthesis of staphyloxanthin, an orange pigment present in most staphylococci strains.</text>
</comment>
<evidence type="ECO:0000256" key="7">
    <source>
        <dbReference type="ARBA" id="ARBA00037904"/>
    </source>
</evidence>
<feature type="transmembrane region" description="Helical" evidence="10">
    <location>
        <begin position="320"/>
        <end position="339"/>
    </location>
</feature>
<dbReference type="AlphaFoldDB" id="A0A8J7TLR0"/>
<comment type="pathway">
    <text evidence="7">Carotenoid biosynthesis; staphyloxanthin biosynthesis; staphyloxanthin from farnesyl diphosphate: step 4/5.</text>
</comment>
<dbReference type="GO" id="GO:0005886">
    <property type="term" value="C:plasma membrane"/>
    <property type="evidence" value="ECO:0007669"/>
    <property type="project" value="UniProtKB-SubCell"/>
</dbReference>
<evidence type="ECO:0000313" key="12">
    <source>
        <dbReference type="EMBL" id="MBN8660894.1"/>
    </source>
</evidence>
<evidence type="ECO:0000256" key="10">
    <source>
        <dbReference type="SAM" id="Phobius"/>
    </source>
</evidence>